<comment type="similarity">
    <text evidence="11">Belongs to the PRA-CH family.</text>
</comment>
<feature type="domain" description="Phosphoribosyl-AMP cyclohydrolase" evidence="13">
    <location>
        <begin position="109"/>
        <end position="183"/>
    </location>
</feature>
<dbReference type="GO" id="GO:0000287">
    <property type="term" value="F:magnesium ion binding"/>
    <property type="evidence" value="ECO:0007669"/>
    <property type="project" value="UniProtKB-UniRule"/>
</dbReference>
<comment type="similarity">
    <text evidence="5">In the C-terminal section; belongs to the PRA-PH family.</text>
</comment>
<dbReference type="NCBIfam" id="NF000768">
    <property type="entry name" value="PRK00051.1"/>
    <property type="match status" value="1"/>
</dbReference>
<evidence type="ECO:0000256" key="3">
    <source>
        <dbReference type="ARBA" id="ARBA00005169"/>
    </source>
</evidence>
<keyword evidence="8 11" id="KW-0028">Amino-acid biosynthesis</keyword>
<comment type="similarity">
    <text evidence="6">In the N-terminal section; belongs to the PRA-CH family.</text>
</comment>
<keyword evidence="11" id="KW-0862">Zinc</keyword>
<evidence type="ECO:0000256" key="9">
    <source>
        <dbReference type="ARBA" id="ARBA00022801"/>
    </source>
</evidence>
<feature type="binding site" evidence="11">
    <location>
        <position position="174"/>
    </location>
    <ligand>
        <name>Zn(2+)</name>
        <dbReference type="ChEBI" id="CHEBI:29105"/>
        <note>ligand shared between dimeric partners</note>
    </ligand>
</feature>
<keyword evidence="10 11" id="KW-0368">Histidine biosynthesis</keyword>
<dbReference type="EC" id="3.5.4.19" evidence="11"/>
<feature type="binding site" evidence="11">
    <location>
        <position position="157"/>
    </location>
    <ligand>
        <name>Zn(2+)</name>
        <dbReference type="ChEBI" id="CHEBI:29105"/>
        <note>ligand shared between dimeric partners</note>
    </ligand>
</feature>
<keyword evidence="9 11" id="KW-0378">Hydrolase</keyword>
<dbReference type="GO" id="GO:0005737">
    <property type="term" value="C:cytoplasm"/>
    <property type="evidence" value="ECO:0007669"/>
    <property type="project" value="UniProtKB-SubCell"/>
</dbReference>
<evidence type="ECO:0000256" key="5">
    <source>
        <dbReference type="ARBA" id="ARBA00007731"/>
    </source>
</evidence>
<accession>A0A4U8YJZ4</accession>
<dbReference type="InterPro" id="IPR026660">
    <property type="entry name" value="PRA-CH"/>
</dbReference>
<evidence type="ECO:0000256" key="2">
    <source>
        <dbReference type="ARBA" id="ARBA00001460"/>
    </source>
</evidence>
<comment type="pathway">
    <text evidence="3 11">Amino-acid biosynthesis; L-histidine biosynthesis; L-histidine from 5-phospho-alpha-D-ribose 1-diphosphate: step 3/9.</text>
</comment>
<sequence length="207" mass="22883">MQGAGMKKQLTRAEAAIRQRSMPGSDAGDLRRVSGRDPGRSPFGDGTYRRGRSVADSGVKQRDVRGRVRPGAKTIPVEGDEVMVELDYTKFDGLLPAVVQDWESGDVLMVAFMNEEAFKLTVETKKATYFSRSRGKLWVKGESSGNEQVVKEIRIDCDADTVLLKVVQKGGAACHLGYKSCFFRKVEGEELVVTGEPLFDPDEVYKK</sequence>
<keyword evidence="11" id="KW-0460">Magnesium</keyword>
<feature type="binding site" evidence="11">
    <location>
        <position position="156"/>
    </location>
    <ligand>
        <name>Mg(2+)</name>
        <dbReference type="ChEBI" id="CHEBI:18420"/>
    </ligand>
</feature>
<dbReference type="EMBL" id="CAADHO010000002">
    <property type="protein sequence ID" value="VFQ44125.1"/>
    <property type="molecule type" value="Genomic_DNA"/>
</dbReference>
<feature type="region of interest" description="Disordered" evidence="12">
    <location>
        <begin position="1"/>
        <end position="67"/>
    </location>
</feature>
<feature type="binding site" evidence="11">
    <location>
        <position position="181"/>
    </location>
    <ligand>
        <name>Zn(2+)</name>
        <dbReference type="ChEBI" id="CHEBI:29105"/>
        <note>ligand shared between dimeric partners</note>
    </ligand>
</feature>
<comment type="cofactor">
    <cofactor evidence="11">
        <name>Mg(2+)</name>
        <dbReference type="ChEBI" id="CHEBI:18420"/>
    </cofactor>
    <text evidence="11">Binds 1 Mg(2+) ion per subunit.</text>
</comment>
<evidence type="ECO:0000256" key="8">
    <source>
        <dbReference type="ARBA" id="ARBA00022605"/>
    </source>
</evidence>
<comment type="catalytic activity">
    <reaction evidence="2">
        <text>1-(5-phospho-beta-D-ribosyl)-ATP + H2O = 1-(5-phospho-beta-D-ribosyl)-5'-AMP + diphosphate + H(+)</text>
        <dbReference type="Rhea" id="RHEA:22828"/>
        <dbReference type="ChEBI" id="CHEBI:15377"/>
        <dbReference type="ChEBI" id="CHEBI:15378"/>
        <dbReference type="ChEBI" id="CHEBI:33019"/>
        <dbReference type="ChEBI" id="CHEBI:59457"/>
        <dbReference type="ChEBI" id="CHEBI:73183"/>
        <dbReference type="EC" id="3.6.1.31"/>
    </reaction>
</comment>
<evidence type="ECO:0000313" key="14">
    <source>
        <dbReference type="EMBL" id="VFQ44125.1"/>
    </source>
</evidence>
<dbReference type="Gene3D" id="4.10.80.70">
    <property type="match status" value="1"/>
</dbReference>
<dbReference type="GO" id="GO:0008270">
    <property type="term" value="F:zinc ion binding"/>
    <property type="evidence" value="ECO:0007669"/>
    <property type="project" value="UniProtKB-UniRule"/>
</dbReference>
<dbReference type="PANTHER" id="PTHR42945">
    <property type="entry name" value="HISTIDINE BIOSYNTHESIS BIFUNCTIONAL PROTEIN"/>
    <property type="match status" value="1"/>
</dbReference>
<comment type="pathway">
    <text evidence="4">Amino-acid biosynthesis; L-histidine biosynthesis; L-histidine from 5-phospho-alpha-D-ribose 1-diphosphate: step 2/9.</text>
</comment>
<dbReference type="FunFam" id="3.10.20.810:FF:000001">
    <property type="entry name" value="Histidine biosynthesis bifunctional protein HisIE"/>
    <property type="match status" value="1"/>
</dbReference>
<evidence type="ECO:0000259" key="13">
    <source>
        <dbReference type="Pfam" id="PF01502"/>
    </source>
</evidence>
<evidence type="ECO:0000313" key="15">
    <source>
        <dbReference type="Proteomes" id="UP000507962"/>
    </source>
</evidence>
<evidence type="ECO:0000256" key="7">
    <source>
        <dbReference type="ARBA" id="ARBA00022490"/>
    </source>
</evidence>
<feature type="binding site" evidence="11">
    <location>
        <position position="158"/>
    </location>
    <ligand>
        <name>Mg(2+)</name>
        <dbReference type="ChEBI" id="CHEBI:18420"/>
    </ligand>
</feature>
<gene>
    <name evidence="11" type="primary">hisI</name>
    <name evidence="14" type="ORF">MSL71_17690</name>
</gene>
<dbReference type="GO" id="GO:0004636">
    <property type="term" value="F:phosphoribosyl-ATP diphosphatase activity"/>
    <property type="evidence" value="ECO:0007669"/>
    <property type="project" value="UniProtKB-EC"/>
</dbReference>
<protein>
    <recommendedName>
        <fullName evidence="11">Phosphoribosyl-AMP cyclohydrolase</fullName>
        <shortName evidence="11">PRA-CH</shortName>
        <ecNumber evidence="11">3.5.4.19</ecNumber>
    </recommendedName>
</protein>
<evidence type="ECO:0000256" key="12">
    <source>
        <dbReference type="SAM" id="MobiDB-lite"/>
    </source>
</evidence>
<keyword evidence="11" id="KW-0479">Metal-binding</keyword>
<proteinExistence type="inferred from homology"/>
<evidence type="ECO:0000256" key="11">
    <source>
        <dbReference type="HAMAP-Rule" id="MF_01021"/>
    </source>
</evidence>
<comment type="function">
    <text evidence="11">Catalyzes the hydrolysis of the adenine ring of phosphoribosyl-AMP.</text>
</comment>
<dbReference type="InterPro" id="IPR038019">
    <property type="entry name" value="PRib_AMP_CycHydrolase_sf"/>
</dbReference>
<dbReference type="Pfam" id="PF01502">
    <property type="entry name" value="PRA-CH"/>
    <property type="match status" value="1"/>
</dbReference>
<dbReference type="Proteomes" id="UP000507962">
    <property type="component" value="Unassembled WGS sequence"/>
</dbReference>
<evidence type="ECO:0000256" key="4">
    <source>
        <dbReference type="ARBA" id="ARBA00005204"/>
    </source>
</evidence>
<dbReference type="AlphaFoldDB" id="A0A4U8YJZ4"/>
<evidence type="ECO:0000256" key="6">
    <source>
        <dbReference type="ARBA" id="ARBA00008299"/>
    </source>
</evidence>
<comment type="subunit">
    <text evidence="11">Homodimer.</text>
</comment>
<comment type="subcellular location">
    <subcellularLocation>
        <location evidence="11">Cytoplasm</location>
    </subcellularLocation>
</comment>
<dbReference type="PANTHER" id="PTHR42945:SF1">
    <property type="entry name" value="HISTIDINE BIOSYNTHESIS BIFUNCTIONAL PROTEIN HIS7"/>
    <property type="match status" value="1"/>
</dbReference>
<feature type="binding site" evidence="11">
    <location>
        <position position="160"/>
    </location>
    <ligand>
        <name>Mg(2+)</name>
        <dbReference type="ChEBI" id="CHEBI:18420"/>
    </ligand>
</feature>
<dbReference type="InterPro" id="IPR002496">
    <property type="entry name" value="PRib_AMP_CycHydrolase_dom"/>
</dbReference>
<comment type="cofactor">
    <cofactor evidence="11">
        <name>Zn(2+)</name>
        <dbReference type="ChEBI" id="CHEBI:29105"/>
    </cofactor>
    <text evidence="11">Binds 1 zinc ion per subunit.</text>
</comment>
<dbReference type="HAMAP" id="MF_01021">
    <property type="entry name" value="HisI"/>
    <property type="match status" value="1"/>
</dbReference>
<feature type="compositionally biased region" description="Basic and acidic residues" evidence="12">
    <location>
        <begin position="28"/>
        <end position="39"/>
    </location>
</feature>
<dbReference type="GO" id="GO:0000105">
    <property type="term" value="P:L-histidine biosynthetic process"/>
    <property type="evidence" value="ECO:0007669"/>
    <property type="project" value="UniProtKB-UniRule"/>
</dbReference>
<keyword evidence="15" id="KW-1185">Reference proteome</keyword>
<dbReference type="UniPathway" id="UPA00031">
    <property type="reaction ID" value="UER00008"/>
</dbReference>
<dbReference type="GO" id="GO:0004635">
    <property type="term" value="F:phosphoribosyl-AMP cyclohydrolase activity"/>
    <property type="evidence" value="ECO:0007669"/>
    <property type="project" value="UniProtKB-UniRule"/>
</dbReference>
<comment type="catalytic activity">
    <reaction evidence="1 11">
        <text>1-(5-phospho-beta-D-ribosyl)-5'-AMP + H2O = 1-(5-phospho-beta-D-ribosyl)-5-[(5-phospho-beta-D-ribosylamino)methylideneamino]imidazole-4-carboxamide</text>
        <dbReference type="Rhea" id="RHEA:20049"/>
        <dbReference type="ChEBI" id="CHEBI:15377"/>
        <dbReference type="ChEBI" id="CHEBI:58435"/>
        <dbReference type="ChEBI" id="CHEBI:59457"/>
        <dbReference type="EC" id="3.5.4.19"/>
    </reaction>
</comment>
<reference evidence="14 15" key="1">
    <citation type="submission" date="2019-03" db="EMBL/GenBank/DDBJ databases">
        <authorList>
            <person name="Nijsse B."/>
        </authorList>
    </citation>
    <scope>NUCLEOTIDE SEQUENCE [LARGE SCALE GENOMIC DNA]</scope>
    <source>
        <strain evidence="14">Desulfoluna butyratoxydans MSL71</strain>
    </source>
</reference>
<evidence type="ECO:0000256" key="10">
    <source>
        <dbReference type="ARBA" id="ARBA00023102"/>
    </source>
</evidence>
<organism evidence="14 15">
    <name type="scientific">Desulfoluna butyratoxydans</name>
    <dbReference type="NCBI Taxonomy" id="231438"/>
    <lineage>
        <taxon>Bacteria</taxon>
        <taxon>Pseudomonadati</taxon>
        <taxon>Thermodesulfobacteriota</taxon>
        <taxon>Desulfobacteria</taxon>
        <taxon>Desulfobacterales</taxon>
        <taxon>Desulfolunaceae</taxon>
        <taxon>Desulfoluna</taxon>
    </lineage>
</organism>
<dbReference type="Gene3D" id="3.10.20.810">
    <property type="entry name" value="Phosphoribosyl-AMP cyclohydrolase"/>
    <property type="match status" value="1"/>
</dbReference>
<evidence type="ECO:0000256" key="1">
    <source>
        <dbReference type="ARBA" id="ARBA00000024"/>
    </source>
</evidence>
<name>A0A4U8YJZ4_9BACT</name>
<keyword evidence="7 11" id="KW-0963">Cytoplasm</keyword>
<dbReference type="SUPFAM" id="SSF141734">
    <property type="entry name" value="HisI-like"/>
    <property type="match status" value="1"/>
</dbReference>